<evidence type="ECO:0000313" key="2">
    <source>
        <dbReference type="Proteomes" id="UP000238479"/>
    </source>
</evidence>
<keyword evidence="2" id="KW-1185">Reference proteome</keyword>
<dbReference type="Proteomes" id="UP000238479">
    <property type="component" value="Chromosome 1"/>
</dbReference>
<dbReference type="STRING" id="74649.A0A2P6S7I4"/>
<organism evidence="1 2">
    <name type="scientific">Rosa chinensis</name>
    <name type="common">China rose</name>
    <dbReference type="NCBI Taxonomy" id="74649"/>
    <lineage>
        <taxon>Eukaryota</taxon>
        <taxon>Viridiplantae</taxon>
        <taxon>Streptophyta</taxon>
        <taxon>Embryophyta</taxon>
        <taxon>Tracheophyta</taxon>
        <taxon>Spermatophyta</taxon>
        <taxon>Magnoliopsida</taxon>
        <taxon>eudicotyledons</taxon>
        <taxon>Gunneridae</taxon>
        <taxon>Pentapetalae</taxon>
        <taxon>rosids</taxon>
        <taxon>fabids</taxon>
        <taxon>Rosales</taxon>
        <taxon>Rosaceae</taxon>
        <taxon>Rosoideae</taxon>
        <taxon>Rosoideae incertae sedis</taxon>
        <taxon>Rosa</taxon>
    </lineage>
</organism>
<proteinExistence type="predicted"/>
<reference evidence="1 2" key="1">
    <citation type="journal article" date="2018" name="Nat. Genet.">
        <title>The Rosa genome provides new insights in the design of modern roses.</title>
        <authorList>
            <person name="Bendahmane M."/>
        </authorList>
    </citation>
    <scope>NUCLEOTIDE SEQUENCE [LARGE SCALE GENOMIC DNA]</scope>
    <source>
        <strain evidence="2">cv. Old Blush</strain>
    </source>
</reference>
<gene>
    <name evidence="1" type="ORF">RchiOBHm_Chr1g0315961</name>
</gene>
<dbReference type="PANTHER" id="PTHR48436:SF1">
    <property type="entry name" value="2, PUTATIVE-RELATED"/>
    <property type="match status" value="1"/>
</dbReference>
<dbReference type="Gramene" id="PRQ54643">
    <property type="protein sequence ID" value="PRQ54643"/>
    <property type="gene ID" value="RchiOBHm_Chr1g0315961"/>
</dbReference>
<evidence type="ECO:0000313" key="1">
    <source>
        <dbReference type="EMBL" id="PRQ54643.1"/>
    </source>
</evidence>
<accession>A0A2P6S7I4</accession>
<evidence type="ECO:0008006" key="3">
    <source>
        <dbReference type="Google" id="ProtNLM"/>
    </source>
</evidence>
<dbReference type="OMA" id="PKFHHQA"/>
<dbReference type="PANTHER" id="PTHR48436">
    <property type="entry name" value="2, PUTATIVE-RELATED"/>
    <property type="match status" value="1"/>
</dbReference>
<dbReference type="AlphaFoldDB" id="A0A2P6S7I4"/>
<protein>
    <recommendedName>
        <fullName evidence="3">Late embryogenesis abundant protein, LEA-14</fullName>
    </recommendedName>
</protein>
<dbReference type="InterPro" id="IPR055276">
    <property type="entry name" value="NHL41-like"/>
</dbReference>
<sequence length="343" mass="38749">MEHDHEAALFHSYPACAYYVQSPSTISHANSAHIRNSTIPESEFQFNSPARPDPTNPTLQEQEVASRAFTLSHYSSSRGSSHSFLHHQKKISYDAGSHENGENRLIILDAGGDDIHNGDGREDDDEYDHYGMKKRSGWWKRYCSYRNSDSCVWIFMQISWRAILSFWVALLVFYIATKPPPPKVSIKMAGIGQFGLGEGVDGSGVSTKFLTCNCSIDLIIENKSKLFGLRIRPPMMDVSFGRLSFASSHGPKLYAEHGSTKFKLYVGTRNRPMYGAGRSMEDMLESGKGLPLVVRVRLRSSFQVVWNLIKPKFHHQAQCSLVLDRAYDKRHRTQAYNSTCIIT</sequence>
<name>A0A2P6S7I4_ROSCH</name>
<comment type="caution">
    <text evidence="1">The sequence shown here is derived from an EMBL/GenBank/DDBJ whole genome shotgun (WGS) entry which is preliminary data.</text>
</comment>
<dbReference type="EMBL" id="PDCK01000039">
    <property type="protein sequence ID" value="PRQ54643.1"/>
    <property type="molecule type" value="Genomic_DNA"/>
</dbReference>